<keyword evidence="2" id="KW-1185">Reference proteome</keyword>
<gene>
    <name evidence="1" type="ORF">SAMN05216258_10792</name>
</gene>
<proteinExistence type="predicted"/>
<dbReference type="EMBL" id="FOQH01000007">
    <property type="protein sequence ID" value="SFI48111.1"/>
    <property type="molecule type" value="Genomic_DNA"/>
</dbReference>
<name>A0A1I3IJL3_9RHOB</name>
<organism evidence="1 2">
    <name type="scientific">Albimonas pacifica</name>
    <dbReference type="NCBI Taxonomy" id="1114924"/>
    <lineage>
        <taxon>Bacteria</taxon>
        <taxon>Pseudomonadati</taxon>
        <taxon>Pseudomonadota</taxon>
        <taxon>Alphaproteobacteria</taxon>
        <taxon>Rhodobacterales</taxon>
        <taxon>Paracoccaceae</taxon>
        <taxon>Albimonas</taxon>
    </lineage>
</organism>
<dbReference type="OrthoDB" id="6992731at2"/>
<evidence type="ECO:0000313" key="2">
    <source>
        <dbReference type="Proteomes" id="UP000199377"/>
    </source>
</evidence>
<protein>
    <submittedName>
        <fullName evidence="1">Uncharacterized protein</fullName>
    </submittedName>
</protein>
<dbReference type="AlphaFoldDB" id="A0A1I3IJL3"/>
<dbReference type="RefSeq" id="WP_092861039.1">
    <property type="nucleotide sequence ID" value="NZ_FOQH01000007.1"/>
</dbReference>
<dbReference type="STRING" id="1114924.SAMN05216258_10792"/>
<dbReference type="Proteomes" id="UP000199377">
    <property type="component" value="Unassembled WGS sequence"/>
</dbReference>
<reference evidence="1 2" key="1">
    <citation type="submission" date="2016-10" db="EMBL/GenBank/DDBJ databases">
        <authorList>
            <person name="de Groot N.N."/>
        </authorList>
    </citation>
    <scope>NUCLEOTIDE SEQUENCE [LARGE SCALE GENOMIC DNA]</scope>
    <source>
        <strain evidence="1 2">CGMCC 1.11030</strain>
    </source>
</reference>
<accession>A0A1I3IJL3</accession>
<sequence>MTAAPSAAEPPDPRLVAALALEPTLEAVQGLWRRAWLRAPGHEDATTEVHWIQAGRLHVDLRLPEGLPDVRGAKALADLPPRVLRALARAEGFAGATAVERGVCTWTRRVNWRGPLDGPDVGALFFENGALIERGVFADYAELWRREPTEAPLAARQLRRADGQAAVLARAGDRFLLGRGAPEALAAPAPLPERLERALAHRHRGALRRLFDQEFCRGRLTPEGGIIERSTNPLREGALAFPADAFEAETVSLTAQDFDGATETSPWIPV</sequence>
<evidence type="ECO:0000313" key="1">
    <source>
        <dbReference type="EMBL" id="SFI48111.1"/>
    </source>
</evidence>